<evidence type="ECO:0000256" key="1">
    <source>
        <dbReference type="PROSITE-ProRule" id="PRU00169"/>
    </source>
</evidence>
<dbReference type="PROSITE" id="PS50887">
    <property type="entry name" value="GGDEF"/>
    <property type="match status" value="1"/>
</dbReference>
<dbReference type="InterPro" id="IPR000160">
    <property type="entry name" value="GGDEF_dom"/>
</dbReference>
<name>A0ABS4NL23_9BACL</name>
<dbReference type="Gene3D" id="3.30.70.270">
    <property type="match status" value="1"/>
</dbReference>
<dbReference type="Pfam" id="PF00990">
    <property type="entry name" value="GGDEF"/>
    <property type="match status" value="1"/>
</dbReference>
<gene>
    <name evidence="4" type="ORF">J2Z70_000881</name>
</gene>
<dbReference type="PROSITE" id="PS50110">
    <property type="entry name" value="RESPONSE_REGULATORY"/>
    <property type="match status" value="2"/>
</dbReference>
<feature type="domain" description="Response regulatory" evidence="2">
    <location>
        <begin position="114"/>
        <end position="230"/>
    </location>
</feature>
<dbReference type="SUPFAM" id="SSF55073">
    <property type="entry name" value="Nucleotide cyclase"/>
    <property type="match status" value="1"/>
</dbReference>
<dbReference type="Proteomes" id="UP000773462">
    <property type="component" value="Unassembled WGS sequence"/>
</dbReference>
<dbReference type="InterPro" id="IPR029787">
    <property type="entry name" value="Nucleotide_cyclase"/>
</dbReference>
<comment type="caution">
    <text evidence="4">The sequence shown here is derived from an EMBL/GenBank/DDBJ whole genome shotgun (WGS) entry which is preliminary data.</text>
</comment>
<reference evidence="4 5" key="1">
    <citation type="submission" date="2021-03" db="EMBL/GenBank/DDBJ databases">
        <title>Genomic Encyclopedia of Type Strains, Phase IV (KMG-IV): sequencing the most valuable type-strain genomes for metagenomic binning, comparative biology and taxonomic classification.</title>
        <authorList>
            <person name="Goeker M."/>
        </authorList>
    </citation>
    <scope>NUCLEOTIDE SEQUENCE [LARGE SCALE GENOMIC DNA]</scope>
    <source>
        <strain evidence="4 5">DSM 101953</strain>
    </source>
</reference>
<evidence type="ECO:0000259" key="2">
    <source>
        <dbReference type="PROSITE" id="PS50110"/>
    </source>
</evidence>
<accession>A0ABS4NL23</accession>
<feature type="domain" description="GGDEF" evidence="3">
    <location>
        <begin position="270"/>
        <end position="403"/>
    </location>
</feature>
<dbReference type="PANTHER" id="PTHR45138:SF9">
    <property type="entry name" value="DIGUANYLATE CYCLASE DGCM-RELATED"/>
    <property type="match status" value="1"/>
</dbReference>
<evidence type="ECO:0000259" key="3">
    <source>
        <dbReference type="PROSITE" id="PS50887"/>
    </source>
</evidence>
<dbReference type="RefSeq" id="WP_209869808.1">
    <property type="nucleotide sequence ID" value="NZ_JAGGLV010000002.1"/>
</dbReference>
<dbReference type="Gene3D" id="3.40.50.2300">
    <property type="match status" value="2"/>
</dbReference>
<sequence>MTTRKYKELVEERTRETLQKWSEQSAVEEKDIYRFLHNLKGTSGTVGLDTVEAFSGNALLYFSDDNHRSWTEAEWGDYIYPVLELFNEPESKGAVPPLTPGIALSHGNVHQQYEILIVDDDVELVAFLRESLERESYYVSIALSAGRGLKLFYENKPDLILLDILLPDRSGIDVLKQIIGKAKKERIPIIMISGEHSIEVQKYAYSLGVMDYIQKPVDIDLFLVLIKNRFELKKEWQESIIVDELTGAFNRKYFNQTMKQLISDFRRTGRTFSLALLDLDLFKQVNDTYGHLMGDEVLQSFSELVKQSIRTEDTFCRYGGEEFALFMPNTPAEQALLVMERIQEVFAAREFQAKRESFHVTFSCGVTEVNGEVQDADILVEEADLALYASKHNGRNQSTLYSQDLLLGQRETLLNVIIVDDDPLIRRMVTTHFAAWQPGTNARVKVTSYADGALLLKSDWYAPEEKYVILLDGVMPGLDGLEVLEKIRSGYPEVNILVIMLTGRNNQRDIVHALQMGADDYVIKPFHLPELLTRIERLAHRFLF</sequence>
<protein>
    <submittedName>
        <fullName evidence="4">Diguanylate cyclase (GGDEF)-like protein</fullName>
    </submittedName>
</protein>
<organism evidence="4 5">
    <name type="scientific">Paenibacillus silagei</name>
    <dbReference type="NCBI Taxonomy" id="1670801"/>
    <lineage>
        <taxon>Bacteria</taxon>
        <taxon>Bacillati</taxon>
        <taxon>Bacillota</taxon>
        <taxon>Bacilli</taxon>
        <taxon>Bacillales</taxon>
        <taxon>Paenibacillaceae</taxon>
        <taxon>Paenibacillus</taxon>
    </lineage>
</organism>
<dbReference type="InterPro" id="IPR011006">
    <property type="entry name" value="CheY-like_superfamily"/>
</dbReference>
<dbReference type="CDD" id="cd01949">
    <property type="entry name" value="GGDEF"/>
    <property type="match status" value="1"/>
</dbReference>
<dbReference type="InterPro" id="IPR043128">
    <property type="entry name" value="Rev_trsase/Diguanyl_cyclase"/>
</dbReference>
<keyword evidence="1" id="KW-0597">Phosphoprotein</keyword>
<evidence type="ECO:0000313" key="4">
    <source>
        <dbReference type="EMBL" id="MBP2110741.1"/>
    </source>
</evidence>
<evidence type="ECO:0000313" key="5">
    <source>
        <dbReference type="Proteomes" id="UP000773462"/>
    </source>
</evidence>
<dbReference type="Pfam" id="PF00072">
    <property type="entry name" value="Response_reg"/>
    <property type="match status" value="2"/>
</dbReference>
<dbReference type="SMART" id="SM00267">
    <property type="entry name" value="GGDEF"/>
    <property type="match status" value="1"/>
</dbReference>
<dbReference type="InterPro" id="IPR001789">
    <property type="entry name" value="Sig_transdc_resp-reg_receiver"/>
</dbReference>
<feature type="domain" description="Response regulatory" evidence="2">
    <location>
        <begin position="415"/>
        <end position="539"/>
    </location>
</feature>
<dbReference type="InterPro" id="IPR050469">
    <property type="entry name" value="Diguanylate_Cyclase"/>
</dbReference>
<dbReference type="CDD" id="cd17574">
    <property type="entry name" value="REC_OmpR"/>
    <property type="match status" value="1"/>
</dbReference>
<feature type="modified residue" description="4-aspartylphosphate" evidence="1">
    <location>
        <position position="472"/>
    </location>
</feature>
<proteinExistence type="predicted"/>
<feature type="modified residue" description="4-aspartylphosphate" evidence="1">
    <location>
        <position position="163"/>
    </location>
</feature>
<dbReference type="EMBL" id="JAGGLV010000002">
    <property type="protein sequence ID" value="MBP2110741.1"/>
    <property type="molecule type" value="Genomic_DNA"/>
</dbReference>
<dbReference type="PANTHER" id="PTHR45138">
    <property type="entry name" value="REGULATORY COMPONENTS OF SENSORY TRANSDUCTION SYSTEM"/>
    <property type="match status" value="1"/>
</dbReference>
<keyword evidence="5" id="KW-1185">Reference proteome</keyword>
<dbReference type="SUPFAM" id="SSF52172">
    <property type="entry name" value="CheY-like"/>
    <property type="match status" value="2"/>
</dbReference>
<dbReference type="NCBIfam" id="TIGR00254">
    <property type="entry name" value="GGDEF"/>
    <property type="match status" value="1"/>
</dbReference>
<dbReference type="SMART" id="SM00448">
    <property type="entry name" value="REC"/>
    <property type="match status" value="2"/>
</dbReference>